<comment type="caution">
    <text evidence="1">The sequence shown here is derived from an EMBL/GenBank/DDBJ whole genome shotgun (WGS) entry which is preliminary data.</text>
</comment>
<name>A0ACC1HF86_9FUNG</name>
<sequence length="961" mass="104746">VVVNPIGYHIKGGETAFVIASESEIKDRLATMTMDYCLDMDGVYEHEQAEMADIIRNSAHDTGSTSESNDEDEDEDENSSREGNGKHNERGMGNSQDGKIGTASLKSNEPYKGDTNVCTDDKNCRSHHEQADGDKHGDSSRVRETSAGGHHNKDSDEEVSCSSVLGLASRVYRGLSPSQGGSNIEGNNIEGSNIESAGGQTSHSATTSQVDGTGSESGDIATPSPLLSTMSLVDTQTLPALTRSDGRIGKLLRLSFKGSNSQERYGHSKVSLSRVFSTASAPTNITHLLDIKEPPERLVPSIRIPARPDANGNSAKAGDGETSNDKGAEAATSQTGNGTKFEGSQADPEISTRPVLVFHDKILVQPKARDGRAPNIRHHRRRAHLKEKLSAKARLAHNKWLAAKRGRNRDPEQKVESVELETTAEDGKDKVAEFNSEAHHAKLASSKKSINLDDKKNKGNDNASDPYEGNPLKKKFSTLPENLSKHLVICVTGKVFPKNLEYLIGCIRMSYSPKSNRKAKASKKKANRAERDSGYEGDDYEGHNGSGNDASAKASSDAEDLNGSGSGTNSGSGGERDLGGELDSPVEGTTYLSMIASVFKRSYSAHENQASQEAKKSGNDGENKKLFVNGTINTKRLLPNNVPVVVLCQKWPSQEQLDMFDLLGGVYIVQGSPTLRIDLIRAKIQVASNAIVLSSRSDGHSKEDEEEESGAGSRSDEEDDDYAVATRESKHNRSDIANADAVSVLVTMHIEELTQKNARFRHCVEMNHRENMPLMGLGNIYYFEDDPAEMFLNYGFMSGAVYAPIMLDTMICQAHYNEHLTTIIHSLLFPYGDISALFEYGKLIQSLKRLPKGSGSDGPGGESANDINTIVDNIIDPLKSKPGPISHLFLVDVPQRFVGKSYGKLLMTCCYQYEAIPLGLYRFVKYSDENVWYVVPNPNKSLILGVYDKVYLLAHTRPQLK</sequence>
<evidence type="ECO:0000313" key="1">
    <source>
        <dbReference type="EMBL" id="KAJ1675006.1"/>
    </source>
</evidence>
<accession>A0ACC1HF86</accession>
<dbReference type="EMBL" id="JAMZIH010005546">
    <property type="protein sequence ID" value="KAJ1675006.1"/>
    <property type="molecule type" value="Genomic_DNA"/>
</dbReference>
<gene>
    <name evidence="1" type="ORF">EV182_002124</name>
</gene>
<dbReference type="Proteomes" id="UP001145114">
    <property type="component" value="Unassembled WGS sequence"/>
</dbReference>
<organism evidence="1 2">
    <name type="scientific">Spiromyces aspiralis</name>
    <dbReference type="NCBI Taxonomy" id="68401"/>
    <lineage>
        <taxon>Eukaryota</taxon>
        <taxon>Fungi</taxon>
        <taxon>Fungi incertae sedis</taxon>
        <taxon>Zoopagomycota</taxon>
        <taxon>Kickxellomycotina</taxon>
        <taxon>Kickxellomycetes</taxon>
        <taxon>Kickxellales</taxon>
        <taxon>Kickxellaceae</taxon>
        <taxon>Spiromyces</taxon>
    </lineage>
</organism>
<keyword evidence="2" id="KW-1185">Reference proteome</keyword>
<reference evidence="1" key="1">
    <citation type="submission" date="2022-06" db="EMBL/GenBank/DDBJ databases">
        <title>Phylogenomic reconstructions and comparative analyses of Kickxellomycotina fungi.</title>
        <authorList>
            <person name="Reynolds N.K."/>
            <person name="Stajich J.E."/>
            <person name="Barry K."/>
            <person name="Grigoriev I.V."/>
            <person name="Crous P."/>
            <person name="Smith M.E."/>
        </authorList>
    </citation>
    <scope>NUCLEOTIDE SEQUENCE</scope>
    <source>
        <strain evidence="1">RSA 2271</strain>
    </source>
</reference>
<evidence type="ECO:0000313" key="2">
    <source>
        <dbReference type="Proteomes" id="UP001145114"/>
    </source>
</evidence>
<feature type="non-terminal residue" evidence="1">
    <location>
        <position position="1"/>
    </location>
</feature>
<protein>
    <submittedName>
        <fullName evidence="1">Uncharacterized protein</fullName>
    </submittedName>
</protein>
<proteinExistence type="predicted"/>